<evidence type="ECO:0000256" key="2">
    <source>
        <dbReference type="ARBA" id="ARBA00005417"/>
    </source>
</evidence>
<keyword evidence="6 11" id="KW-0067">ATP-binding</keyword>
<sequence>MTEKTTAPSGPEITDAGEPGGRPILEIRDLEITFTTSSGDFKAVRDAHLKIMPGETLAIVGESGSGKSTTALAAIGLLPTNGRVTGGQILLDGEDVAHAPEKRLIELRGNTIGMVPQDPMSNLNPVWKIGYQVRETLKANGRPDGPADVARALADAGLPDAERRAKQFPHEFSGGMRQRALIAIGLACAPKLLIADEPTSALDVTVQRKILDHLETMTAERGTSVLLITHDLGLAAERADKVVVMYQGRVVEAGPSLELLRNPLHPYTQRLVAKAPSLASRRIQVAKEAGIEPTELLTASEEAKERAAEKAEAAAAEAVEAEAVPAEAAPSVPTDDALIVEDLTKVFKLRTGLGRGTDFTAVDGVSFRVQRGTTTAIVGESGSGKSTVAQMVLQLLKPTSGRIVFDGIDTSTLDRKQLFAFRRRVQPIFQDPYGSLDPMYNIYRTIEEPLRTHKIGDRASRELKVRELLDQVALPQSAMQRYPNELSGGQRQRVAIARALALDPEVIICDEAVSALDVLVQAQVLNLLADLQERLGLTYLFITHDLAVVRQIADNVCVMERGTLVETGTTDSVFNSPQQEYTRALLDAIPGGKLLLPPEVA</sequence>
<evidence type="ECO:0000256" key="9">
    <source>
        <dbReference type="SAM" id="MobiDB-lite"/>
    </source>
</evidence>
<dbReference type="PROSITE" id="PS50893">
    <property type="entry name" value="ABC_TRANSPORTER_2"/>
    <property type="match status" value="2"/>
</dbReference>
<evidence type="ECO:0000256" key="3">
    <source>
        <dbReference type="ARBA" id="ARBA00022448"/>
    </source>
</evidence>
<keyword evidence="8" id="KW-0175">Coiled coil</keyword>
<comment type="caution">
    <text evidence="11">The sequence shown here is derived from an EMBL/GenBank/DDBJ whole genome shotgun (WGS) entry which is preliminary data.</text>
</comment>
<comment type="similarity">
    <text evidence="2">Belongs to the ABC transporter superfamily.</text>
</comment>
<evidence type="ECO:0000256" key="8">
    <source>
        <dbReference type="SAM" id="Coils"/>
    </source>
</evidence>
<name>A0ABN3BN77_9MICC</name>
<evidence type="ECO:0000259" key="10">
    <source>
        <dbReference type="PROSITE" id="PS50893"/>
    </source>
</evidence>
<feature type="domain" description="ABC transporter" evidence="10">
    <location>
        <begin position="27"/>
        <end position="272"/>
    </location>
</feature>
<evidence type="ECO:0000256" key="6">
    <source>
        <dbReference type="ARBA" id="ARBA00022840"/>
    </source>
</evidence>
<feature type="coiled-coil region" evidence="8">
    <location>
        <begin position="297"/>
        <end position="324"/>
    </location>
</feature>
<evidence type="ECO:0000256" key="5">
    <source>
        <dbReference type="ARBA" id="ARBA00022741"/>
    </source>
</evidence>
<dbReference type="CDD" id="cd03257">
    <property type="entry name" value="ABC_NikE_OppD_transporters"/>
    <property type="match status" value="2"/>
</dbReference>
<dbReference type="Proteomes" id="UP001500432">
    <property type="component" value="Unassembled WGS sequence"/>
</dbReference>
<keyword evidence="5" id="KW-0547">Nucleotide-binding</keyword>
<dbReference type="InterPro" id="IPR003593">
    <property type="entry name" value="AAA+_ATPase"/>
</dbReference>
<dbReference type="GO" id="GO:0005524">
    <property type="term" value="F:ATP binding"/>
    <property type="evidence" value="ECO:0007669"/>
    <property type="project" value="UniProtKB-KW"/>
</dbReference>
<dbReference type="InterPro" id="IPR050388">
    <property type="entry name" value="ABC_Ni/Peptide_Import"/>
</dbReference>
<dbReference type="PROSITE" id="PS00211">
    <property type="entry name" value="ABC_TRANSPORTER_1"/>
    <property type="match status" value="2"/>
</dbReference>
<dbReference type="InterPro" id="IPR017871">
    <property type="entry name" value="ABC_transporter-like_CS"/>
</dbReference>
<evidence type="ECO:0000256" key="4">
    <source>
        <dbReference type="ARBA" id="ARBA00022475"/>
    </source>
</evidence>
<gene>
    <name evidence="11" type="ORF">GCM10009849_10840</name>
</gene>
<dbReference type="PANTHER" id="PTHR43297">
    <property type="entry name" value="OLIGOPEPTIDE TRANSPORT ATP-BINDING PROTEIN APPD"/>
    <property type="match status" value="1"/>
</dbReference>
<comment type="subcellular location">
    <subcellularLocation>
        <location evidence="1">Cell membrane</location>
        <topology evidence="1">Peripheral membrane protein</topology>
    </subcellularLocation>
</comment>
<dbReference type="EMBL" id="BAAAQW010000003">
    <property type="protein sequence ID" value="GAA2198376.1"/>
    <property type="molecule type" value="Genomic_DNA"/>
</dbReference>
<feature type="region of interest" description="Disordered" evidence="9">
    <location>
        <begin position="1"/>
        <end position="22"/>
    </location>
</feature>
<reference evidence="11 12" key="1">
    <citation type="journal article" date="2019" name="Int. J. Syst. Evol. Microbiol.">
        <title>The Global Catalogue of Microorganisms (GCM) 10K type strain sequencing project: providing services to taxonomists for standard genome sequencing and annotation.</title>
        <authorList>
            <consortium name="The Broad Institute Genomics Platform"/>
            <consortium name="The Broad Institute Genome Sequencing Center for Infectious Disease"/>
            <person name="Wu L."/>
            <person name="Ma J."/>
        </authorList>
    </citation>
    <scope>NUCLEOTIDE SEQUENCE [LARGE SCALE GENOMIC DNA]</scope>
    <source>
        <strain evidence="11 12">JCM 16034</strain>
    </source>
</reference>
<evidence type="ECO:0000313" key="11">
    <source>
        <dbReference type="EMBL" id="GAA2198376.1"/>
    </source>
</evidence>
<keyword evidence="12" id="KW-1185">Reference proteome</keyword>
<accession>A0ABN3BN77</accession>
<organism evidence="11 12">
    <name type="scientific">Sinomonas flava</name>
    <dbReference type="NCBI Taxonomy" id="496857"/>
    <lineage>
        <taxon>Bacteria</taxon>
        <taxon>Bacillati</taxon>
        <taxon>Actinomycetota</taxon>
        <taxon>Actinomycetes</taxon>
        <taxon>Micrococcales</taxon>
        <taxon>Micrococcaceae</taxon>
        <taxon>Sinomonas</taxon>
    </lineage>
</organism>
<dbReference type="NCBIfam" id="NF007739">
    <property type="entry name" value="PRK10419.1"/>
    <property type="match status" value="2"/>
</dbReference>
<dbReference type="Gene3D" id="3.40.50.300">
    <property type="entry name" value="P-loop containing nucleotide triphosphate hydrolases"/>
    <property type="match status" value="2"/>
</dbReference>
<proteinExistence type="inferred from homology"/>
<dbReference type="InterPro" id="IPR003439">
    <property type="entry name" value="ABC_transporter-like_ATP-bd"/>
</dbReference>
<dbReference type="RefSeq" id="WP_344298657.1">
    <property type="nucleotide sequence ID" value="NZ_BAAAQW010000003.1"/>
</dbReference>
<dbReference type="NCBIfam" id="NF008453">
    <property type="entry name" value="PRK11308.1"/>
    <property type="match status" value="2"/>
</dbReference>
<protein>
    <submittedName>
        <fullName evidence="11">ABC transporter ATP-binding protein</fullName>
    </submittedName>
</protein>
<dbReference type="PANTHER" id="PTHR43297:SF2">
    <property type="entry name" value="DIPEPTIDE TRANSPORT ATP-BINDING PROTEIN DPPD"/>
    <property type="match status" value="1"/>
</dbReference>
<dbReference type="SUPFAM" id="SSF52540">
    <property type="entry name" value="P-loop containing nucleoside triphosphate hydrolases"/>
    <property type="match status" value="2"/>
</dbReference>
<evidence type="ECO:0000256" key="7">
    <source>
        <dbReference type="ARBA" id="ARBA00023136"/>
    </source>
</evidence>
<keyword evidence="4" id="KW-1003">Cell membrane</keyword>
<keyword evidence="7" id="KW-0472">Membrane</keyword>
<feature type="domain" description="ABC transporter" evidence="10">
    <location>
        <begin position="338"/>
        <end position="586"/>
    </location>
</feature>
<keyword evidence="3" id="KW-0813">Transport</keyword>
<evidence type="ECO:0000256" key="1">
    <source>
        <dbReference type="ARBA" id="ARBA00004202"/>
    </source>
</evidence>
<evidence type="ECO:0000313" key="12">
    <source>
        <dbReference type="Proteomes" id="UP001500432"/>
    </source>
</evidence>
<dbReference type="SMART" id="SM00382">
    <property type="entry name" value="AAA"/>
    <property type="match status" value="2"/>
</dbReference>
<dbReference type="Pfam" id="PF00005">
    <property type="entry name" value="ABC_tran"/>
    <property type="match status" value="2"/>
</dbReference>
<dbReference type="InterPro" id="IPR013563">
    <property type="entry name" value="Oligopep_ABC_C"/>
</dbReference>
<dbReference type="InterPro" id="IPR027417">
    <property type="entry name" value="P-loop_NTPase"/>
</dbReference>
<dbReference type="Pfam" id="PF08352">
    <property type="entry name" value="oligo_HPY"/>
    <property type="match status" value="2"/>
</dbReference>